<name>C5FBI3_ARTOC</name>
<evidence type="ECO:0000313" key="3">
    <source>
        <dbReference type="Proteomes" id="UP000002035"/>
    </source>
</evidence>
<feature type="transmembrane region" description="Helical" evidence="1">
    <location>
        <begin position="129"/>
        <end position="151"/>
    </location>
</feature>
<protein>
    <submittedName>
        <fullName evidence="2">Uncharacterized protein</fullName>
    </submittedName>
</protein>
<dbReference type="GeneID" id="9223405"/>
<accession>C5FBI3</accession>
<evidence type="ECO:0000313" key="2">
    <source>
        <dbReference type="EMBL" id="EEQ27167.1"/>
    </source>
</evidence>
<proteinExistence type="predicted"/>
<sequence length="153" mass="17079">MYYRGAIGTSRSPTTLILAKPTYPVTVYQLAIYVRTALCSAPTLGCAQDIKFPSTCTRVCIENLKGSRDLIGVACGGGQMDKLVDSPGLFNYMATHLFHWISASEIRRILQVDMHDVSGWHGVSPAVGYIPQMLLILMYPLWFWFLLGVYIKK</sequence>
<dbReference type="HOGENOM" id="CLU_1712825_0_0_1"/>
<dbReference type="VEuPathDB" id="FungiDB:MCYG_00055"/>
<dbReference type="AlphaFoldDB" id="C5FBI3"/>
<keyword evidence="3" id="KW-1185">Reference proteome</keyword>
<gene>
    <name evidence="2" type="ORF">MCYG_00055</name>
</gene>
<dbReference type="RefSeq" id="XP_002849951.1">
    <property type="nucleotide sequence ID" value="XM_002849905.1"/>
</dbReference>
<keyword evidence="1" id="KW-1133">Transmembrane helix</keyword>
<keyword evidence="1" id="KW-0472">Membrane</keyword>
<keyword evidence="1" id="KW-0812">Transmembrane</keyword>
<organism evidence="2 3">
    <name type="scientific">Arthroderma otae (strain ATCC MYA-4605 / CBS 113480)</name>
    <name type="common">Microsporum canis</name>
    <dbReference type="NCBI Taxonomy" id="554155"/>
    <lineage>
        <taxon>Eukaryota</taxon>
        <taxon>Fungi</taxon>
        <taxon>Dikarya</taxon>
        <taxon>Ascomycota</taxon>
        <taxon>Pezizomycotina</taxon>
        <taxon>Eurotiomycetes</taxon>
        <taxon>Eurotiomycetidae</taxon>
        <taxon>Onygenales</taxon>
        <taxon>Arthrodermataceae</taxon>
        <taxon>Microsporum</taxon>
    </lineage>
</organism>
<reference evidence="3" key="1">
    <citation type="journal article" date="2012" name="MBio">
        <title>Comparative genome analysis of Trichophyton rubrum and related dermatophytes reveals candidate genes involved in infection.</title>
        <authorList>
            <person name="Martinez D.A."/>
            <person name="Oliver B.G."/>
            <person name="Graeser Y."/>
            <person name="Goldberg J.M."/>
            <person name="Li W."/>
            <person name="Martinez-Rossi N.M."/>
            <person name="Monod M."/>
            <person name="Shelest E."/>
            <person name="Barton R.C."/>
            <person name="Birch E."/>
            <person name="Brakhage A.A."/>
            <person name="Chen Z."/>
            <person name="Gurr S.J."/>
            <person name="Heiman D."/>
            <person name="Heitman J."/>
            <person name="Kosti I."/>
            <person name="Rossi A."/>
            <person name="Saif S."/>
            <person name="Samalova M."/>
            <person name="Saunders C.W."/>
            <person name="Shea T."/>
            <person name="Summerbell R.C."/>
            <person name="Xu J."/>
            <person name="Young S."/>
            <person name="Zeng Q."/>
            <person name="Birren B.W."/>
            <person name="Cuomo C.A."/>
            <person name="White T.C."/>
        </authorList>
    </citation>
    <scope>NUCLEOTIDE SEQUENCE [LARGE SCALE GENOMIC DNA]</scope>
    <source>
        <strain evidence="3">ATCC MYA-4605 / CBS 113480</strain>
    </source>
</reference>
<dbReference type="Proteomes" id="UP000002035">
    <property type="component" value="Unassembled WGS sequence"/>
</dbReference>
<evidence type="ECO:0000256" key="1">
    <source>
        <dbReference type="SAM" id="Phobius"/>
    </source>
</evidence>
<dbReference type="EMBL" id="DS995701">
    <property type="protein sequence ID" value="EEQ27167.1"/>
    <property type="molecule type" value="Genomic_DNA"/>
</dbReference>